<protein>
    <submittedName>
        <fullName evidence="1">Uncharacterized protein</fullName>
    </submittedName>
</protein>
<dbReference type="AlphaFoldDB" id="A0A9P9J5R7"/>
<comment type="caution">
    <text evidence="1">The sequence shown here is derived from an EMBL/GenBank/DDBJ whole genome shotgun (WGS) entry which is preliminary data.</text>
</comment>
<reference evidence="1" key="1">
    <citation type="journal article" date="2021" name="Nat. Commun.">
        <title>Genetic determinants of endophytism in the Arabidopsis root mycobiome.</title>
        <authorList>
            <person name="Mesny F."/>
            <person name="Miyauchi S."/>
            <person name="Thiergart T."/>
            <person name="Pickel B."/>
            <person name="Atanasova L."/>
            <person name="Karlsson M."/>
            <person name="Huettel B."/>
            <person name="Barry K.W."/>
            <person name="Haridas S."/>
            <person name="Chen C."/>
            <person name="Bauer D."/>
            <person name="Andreopoulos W."/>
            <person name="Pangilinan J."/>
            <person name="LaButti K."/>
            <person name="Riley R."/>
            <person name="Lipzen A."/>
            <person name="Clum A."/>
            <person name="Drula E."/>
            <person name="Henrissat B."/>
            <person name="Kohler A."/>
            <person name="Grigoriev I.V."/>
            <person name="Martin F.M."/>
            <person name="Hacquard S."/>
        </authorList>
    </citation>
    <scope>NUCLEOTIDE SEQUENCE</scope>
    <source>
        <strain evidence="1">MPI-CAGE-AT-0147</strain>
    </source>
</reference>
<proteinExistence type="predicted"/>
<feature type="non-terminal residue" evidence="1">
    <location>
        <position position="1"/>
    </location>
</feature>
<keyword evidence="2" id="KW-1185">Reference proteome</keyword>
<name>A0A9P9J5R7_9HYPO</name>
<gene>
    <name evidence="1" type="ORF">EDB81DRAFT_935143</name>
</gene>
<organism evidence="1 2">
    <name type="scientific">Dactylonectria macrodidyma</name>
    <dbReference type="NCBI Taxonomy" id="307937"/>
    <lineage>
        <taxon>Eukaryota</taxon>
        <taxon>Fungi</taxon>
        <taxon>Dikarya</taxon>
        <taxon>Ascomycota</taxon>
        <taxon>Pezizomycotina</taxon>
        <taxon>Sordariomycetes</taxon>
        <taxon>Hypocreomycetidae</taxon>
        <taxon>Hypocreales</taxon>
        <taxon>Nectriaceae</taxon>
        <taxon>Dactylonectria</taxon>
    </lineage>
</organism>
<dbReference type="OrthoDB" id="10529436at2759"/>
<evidence type="ECO:0000313" key="2">
    <source>
        <dbReference type="Proteomes" id="UP000738349"/>
    </source>
</evidence>
<dbReference type="Proteomes" id="UP000738349">
    <property type="component" value="Unassembled WGS sequence"/>
</dbReference>
<accession>A0A9P9J5R7</accession>
<dbReference type="EMBL" id="JAGMUV010000009">
    <property type="protein sequence ID" value="KAH7143733.1"/>
    <property type="molecule type" value="Genomic_DNA"/>
</dbReference>
<evidence type="ECO:0000313" key="1">
    <source>
        <dbReference type="EMBL" id="KAH7143733.1"/>
    </source>
</evidence>
<sequence>DKERHCILQVALKALHCSSNKPNQSNHQKHRREILYKYHPSILAAGFNSLRCYSHSSSKHPATHTGFALGKTTANTNYQTATLPNSFANMPQITPHAPASCVTRLLDYLRTIAGLRLNFKSPKEDNIALTKMTTACAHDNQYLDGAWNYILEICQEEMEERIADGEAGRTEFWTTISNKLANSRQFPVSEQLPPSKNMDILVEILQVTVTYMVVARMSWLSRVGRARYIESLRAPKHVVLCNLDILLLLSLRKHRFWSMWYILGQSDGLVVLYDQKIDAHVRKLKEKKKSLGYSLRRPEMPEDQFRMKWTMSEEDLLELSRKVKADVPFDDLEPAMREYLGRK</sequence>